<dbReference type="RefSeq" id="WP_375524860.1">
    <property type="nucleotide sequence ID" value="NZ_JBHILM010000008.1"/>
</dbReference>
<dbReference type="InterPro" id="IPR006059">
    <property type="entry name" value="SBP"/>
</dbReference>
<evidence type="ECO:0000313" key="3">
    <source>
        <dbReference type="EMBL" id="MFB5681068.1"/>
    </source>
</evidence>
<dbReference type="PROSITE" id="PS51257">
    <property type="entry name" value="PROKAR_LIPOPROTEIN"/>
    <property type="match status" value="1"/>
</dbReference>
<dbReference type="PANTHER" id="PTHR30006:SF2">
    <property type="entry name" value="ABC TRANSPORTER SUBSTRATE-BINDING PROTEIN"/>
    <property type="match status" value="1"/>
</dbReference>
<dbReference type="PANTHER" id="PTHR30006">
    <property type="entry name" value="THIAMINE-BINDING PERIPLASMIC PROTEIN-RELATED"/>
    <property type="match status" value="1"/>
</dbReference>
<gene>
    <name evidence="3" type="ORF">ACE3NQ_09115</name>
</gene>
<dbReference type="Pfam" id="PF13416">
    <property type="entry name" value="SBP_bac_8"/>
    <property type="match status" value="1"/>
</dbReference>
<reference evidence="3 4" key="1">
    <citation type="submission" date="2024-09" db="EMBL/GenBank/DDBJ databases">
        <authorList>
            <person name="Ruan L."/>
        </authorList>
    </citation>
    <scope>NUCLEOTIDE SEQUENCE [LARGE SCALE GENOMIC DNA]</scope>
    <source>
        <strain evidence="3 4">D33</strain>
    </source>
</reference>
<dbReference type="EMBL" id="JBHILM010000008">
    <property type="protein sequence ID" value="MFB5681068.1"/>
    <property type="molecule type" value="Genomic_DNA"/>
</dbReference>
<keyword evidence="1 2" id="KW-0732">Signal</keyword>
<comment type="caution">
    <text evidence="3">The sequence shown here is derived from an EMBL/GenBank/DDBJ whole genome shotgun (WGS) entry which is preliminary data.</text>
</comment>
<feature type="signal peptide" evidence="2">
    <location>
        <begin position="1"/>
        <end position="20"/>
    </location>
</feature>
<protein>
    <submittedName>
        <fullName evidence="3">PotD/PotF family extracellular solute-binding protein</fullName>
    </submittedName>
</protein>
<sequence length="360" mass="39492">MNNKTTAMICSLLLVFTVLAGCSGTTKNAASGGAEGKPYEGTTLTVASYGGVFDEAVKKYVITKFEEETGAKVVLDPSYNYTKLAADNKNPSVDLIVLDDARVIQGGEAGLLIKLDSSKISNWSNVYPEMIDANQYGIAWCVGSYGIAYNKDKIQTPPTSWNDLWNPEYKGKVAINDLASANGSVQAFVGIAKMNGGDEKNMAPAFEKYKELAPNLLTIANSTPQMTDLLTREDIWIAPWWDGRALNLASTKSNIGFVRPQEGAYATIVETAIPVNAKNQELSYKFINMLLEEDAQLGFAKDMFYGPTNKNVKLPDDLAKQVVYGEEGIKSLKNVDWKYVATVRSEWINEWNQSIVPAMK</sequence>
<name>A0ABV5B5Y5_9BACL</name>
<dbReference type="Gene3D" id="3.40.190.10">
    <property type="entry name" value="Periplasmic binding protein-like II"/>
    <property type="match status" value="2"/>
</dbReference>
<dbReference type="SUPFAM" id="SSF53850">
    <property type="entry name" value="Periplasmic binding protein-like II"/>
    <property type="match status" value="1"/>
</dbReference>
<proteinExistence type="predicted"/>
<organism evidence="3 4">
    <name type="scientific">Paenibacillus terreus</name>
    <dbReference type="NCBI Taxonomy" id="1387834"/>
    <lineage>
        <taxon>Bacteria</taxon>
        <taxon>Bacillati</taxon>
        <taxon>Bacillota</taxon>
        <taxon>Bacilli</taxon>
        <taxon>Bacillales</taxon>
        <taxon>Paenibacillaceae</taxon>
        <taxon>Paenibacillus</taxon>
    </lineage>
</organism>
<evidence type="ECO:0000256" key="1">
    <source>
        <dbReference type="ARBA" id="ARBA00022729"/>
    </source>
</evidence>
<keyword evidence="4" id="KW-1185">Reference proteome</keyword>
<dbReference type="InterPro" id="IPR001188">
    <property type="entry name" value="Sperm_putr-bd"/>
</dbReference>
<accession>A0ABV5B5Y5</accession>
<evidence type="ECO:0000256" key="2">
    <source>
        <dbReference type="SAM" id="SignalP"/>
    </source>
</evidence>
<dbReference type="CDD" id="cd13589">
    <property type="entry name" value="PBP2_polyamine_RpCGA009"/>
    <property type="match status" value="1"/>
</dbReference>
<dbReference type="PRINTS" id="PR00909">
    <property type="entry name" value="SPERMDNBNDNG"/>
</dbReference>
<evidence type="ECO:0000313" key="4">
    <source>
        <dbReference type="Proteomes" id="UP001580407"/>
    </source>
</evidence>
<feature type="chain" id="PRO_5045611917" evidence="2">
    <location>
        <begin position="21"/>
        <end position="360"/>
    </location>
</feature>
<dbReference type="Proteomes" id="UP001580407">
    <property type="component" value="Unassembled WGS sequence"/>
</dbReference>